<gene>
    <name evidence="1" type="ORF">ACFFQ6_19370</name>
</gene>
<comment type="caution">
    <text evidence="1">The sequence shown here is derived from an EMBL/GenBank/DDBJ whole genome shotgun (WGS) entry which is preliminary data.</text>
</comment>
<name>A0ABV5XH99_9NOCA</name>
<sequence length="40" mass="3919">MLAVFVALMGAFISGVAPVLGGSIDGLNAMSSNNYSSGAQ</sequence>
<proteinExistence type="predicted"/>
<dbReference type="EMBL" id="JBHMAS010000049">
    <property type="protein sequence ID" value="MFB9781860.1"/>
    <property type="molecule type" value="Genomic_DNA"/>
</dbReference>
<organism evidence="1 2">
    <name type="scientific">Rhodococcus baikonurensis</name>
    <dbReference type="NCBI Taxonomy" id="172041"/>
    <lineage>
        <taxon>Bacteria</taxon>
        <taxon>Bacillati</taxon>
        <taxon>Actinomycetota</taxon>
        <taxon>Actinomycetes</taxon>
        <taxon>Mycobacteriales</taxon>
        <taxon>Nocardiaceae</taxon>
        <taxon>Rhodococcus</taxon>
        <taxon>Rhodococcus erythropolis group</taxon>
    </lineage>
</organism>
<dbReference type="GeneID" id="93800477"/>
<evidence type="ECO:0000313" key="1">
    <source>
        <dbReference type="EMBL" id="MFB9781860.1"/>
    </source>
</evidence>
<accession>A0ABV5XH99</accession>
<dbReference type="RefSeq" id="WP_256063008.1">
    <property type="nucleotide sequence ID" value="NZ_JBEUOO010000001.1"/>
</dbReference>
<keyword evidence="2" id="KW-1185">Reference proteome</keyword>
<evidence type="ECO:0000313" key="2">
    <source>
        <dbReference type="Proteomes" id="UP001589587"/>
    </source>
</evidence>
<dbReference type="Proteomes" id="UP001589587">
    <property type="component" value="Unassembled WGS sequence"/>
</dbReference>
<reference evidence="1 2" key="1">
    <citation type="submission" date="2024-09" db="EMBL/GenBank/DDBJ databases">
        <authorList>
            <person name="Sun Q."/>
            <person name="Mori K."/>
        </authorList>
    </citation>
    <scope>NUCLEOTIDE SEQUENCE [LARGE SCALE GENOMIC DNA]</scope>
    <source>
        <strain evidence="1 2">JCM 11411</strain>
    </source>
</reference>
<protein>
    <submittedName>
        <fullName evidence="1">Uncharacterized protein</fullName>
    </submittedName>
</protein>